<dbReference type="InterPro" id="IPR008929">
    <property type="entry name" value="Chondroitin_lyas"/>
</dbReference>
<evidence type="ECO:0008006" key="10">
    <source>
        <dbReference type="Google" id="ProtNLM"/>
    </source>
</evidence>
<feature type="domain" description="Alginate lyase" evidence="6">
    <location>
        <begin position="82"/>
        <end position="292"/>
    </location>
</feature>
<accession>A0ABQ1JF01</accession>
<keyword evidence="4" id="KW-0456">Lyase</keyword>
<evidence type="ECO:0000259" key="7">
    <source>
        <dbReference type="Pfam" id="PF07940"/>
    </source>
</evidence>
<keyword evidence="3" id="KW-0574">Periplasm</keyword>
<evidence type="ECO:0000256" key="1">
    <source>
        <dbReference type="ARBA" id="ARBA00004418"/>
    </source>
</evidence>
<evidence type="ECO:0000256" key="2">
    <source>
        <dbReference type="ARBA" id="ARBA00022729"/>
    </source>
</evidence>
<name>A0ABQ1JF01_9PROT</name>
<evidence type="ECO:0000256" key="3">
    <source>
        <dbReference type="ARBA" id="ARBA00022764"/>
    </source>
</evidence>
<dbReference type="PANTHER" id="PTHR39210:SF1">
    <property type="entry name" value="HEPARIN-SULFATE LYASE"/>
    <property type="match status" value="1"/>
</dbReference>
<dbReference type="PANTHER" id="PTHR39210">
    <property type="entry name" value="HEPARIN-SULFATE LYASE"/>
    <property type="match status" value="1"/>
</dbReference>
<proteinExistence type="predicted"/>
<dbReference type="EMBL" id="BMKF01000001">
    <property type="protein sequence ID" value="GGB64708.1"/>
    <property type="molecule type" value="Genomic_DNA"/>
</dbReference>
<keyword evidence="2 5" id="KW-0732">Signal</keyword>
<sequence length="724" mass="79315">MNSTSFLRTTVASIALCALAPAVSSCTSSAAPASEANSSESIAPLFDRTISAVKDNLHKRMEVGVPVPQPVDAGGGYTHEQHKQNAKTIYEAGMLFELTGDERYRDFAASVLLDYAAMYPALGLHPQQKEQTPGRLFWQSLNEAMWLVYAVQGYDAIRADLDPDTGSRIETGVLRPMAKFLSEGQPATFNKIHNHGTWAVAAVGLTGYALDEDAWVKQALLGLDESGDAGFLRQLDELFSPDGYYAEGPYYQRFALMPFILFAQAVEENEPERQIFDYRDGILQKAVYATIQQSYAGRFFPINDAIREKGLNTAELRYALAILYDLNGDPTLLDVVKLQGNVVPTPEGRKLARDLAAGMAAPFEFESLLLRDGPAGDQGALAVLRSSSAKDAAAVVFKPTSQGLGHGHFDRLGILYYDNGHEVVADYGAARFLNVEPKNGGHYLPENTSWAKQSIAHNVLVVDQQSQFGADWKVAQEFAPQVLAFQSDGEIQLTAATLDTAYDGVSLQRLVAMVPRPSGGEYVIDVMRARSDEAHSYDLPVHFKGQLIETGFELDHATTQLTPFGTDNGYQHLWQRATSQPLETVSNLSWLIDDKFYTLTFFANAPVTAYLTQLGANDPNDNLRREQALVLRLENENADFVSVYERHGRYDNDEEVTVFSGSSVASISQTAAGDVAVYTIIAETGERTQVLWADNPAPDASHSITLDGQPISWTGPVTVIQQDN</sequence>
<dbReference type="InterPro" id="IPR012480">
    <property type="entry name" value="Hepar_II_III_C"/>
</dbReference>
<gene>
    <name evidence="8" type="ORF">GCM10011503_11890</name>
</gene>
<dbReference type="Pfam" id="PF05426">
    <property type="entry name" value="Alginate_lyase"/>
    <property type="match status" value="1"/>
</dbReference>
<comment type="subcellular location">
    <subcellularLocation>
        <location evidence="1">Periplasm</location>
    </subcellularLocation>
</comment>
<dbReference type="RefSeq" id="WP_084391421.1">
    <property type="nucleotide sequence ID" value="NZ_BMKF01000001.1"/>
</dbReference>
<evidence type="ECO:0000256" key="4">
    <source>
        <dbReference type="ARBA" id="ARBA00023239"/>
    </source>
</evidence>
<feature type="domain" description="Heparinase II/III-like C-terminal" evidence="7">
    <location>
        <begin position="371"/>
        <end position="557"/>
    </location>
</feature>
<dbReference type="SUPFAM" id="SSF48230">
    <property type="entry name" value="Chondroitin AC/alginate lyase"/>
    <property type="match status" value="1"/>
</dbReference>
<dbReference type="Gene3D" id="1.50.10.100">
    <property type="entry name" value="Chondroitin AC/alginate lyase"/>
    <property type="match status" value="1"/>
</dbReference>
<protein>
    <recommendedName>
        <fullName evidence="10">Alginate lyase</fullName>
    </recommendedName>
</protein>
<reference evidence="9" key="1">
    <citation type="journal article" date="2019" name="Int. J. Syst. Evol. Microbiol.">
        <title>The Global Catalogue of Microorganisms (GCM) 10K type strain sequencing project: providing services to taxonomists for standard genome sequencing and annotation.</title>
        <authorList>
            <consortium name="The Broad Institute Genomics Platform"/>
            <consortium name="The Broad Institute Genome Sequencing Center for Infectious Disease"/>
            <person name="Wu L."/>
            <person name="Ma J."/>
        </authorList>
    </citation>
    <scope>NUCLEOTIDE SEQUENCE [LARGE SCALE GENOMIC DNA]</scope>
    <source>
        <strain evidence="9">CGMCC 1.15928</strain>
    </source>
</reference>
<dbReference type="InterPro" id="IPR008397">
    <property type="entry name" value="Alginate_lyase_dom"/>
</dbReference>
<keyword evidence="9" id="KW-1185">Reference proteome</keyword>
<feature type="signal peptide" evidence="5">
    <location>
        <begin position="1"/>
        <end position="30"/>
    </location>
</feature>
<dbReference type="Pfam" id="PF07940">
    <property type="entry name" value="Hepar_II_III_C"/>
    <property type="match status" value="1"/>
</dbReference>
<dbReference type="Gene3D" id="2.70.98.70">
    <property type="match status" value="1"/>
</dbReference>
<feature type="chain" id="PRO_5046454717" description="Alginate lyase" evidence="5">
    <location>
        <begin position="31"/>
        <end position="724"/>
    </location>
</feature>
<evidence type="ECO:0000259" key="6">
    <source>
        <dbReference type="Pfam" id="PF05426"/>
    </source>
</evidence>
<dbReference type="Proteomes" id="UP000628854">
    <property type="component" value="Unassembled WGS sequence"/>
</dbReference>
<evidence type="ECO:0000313" key="8">
    <source>
        <dbReference type="EMBL" id="GGB64708.1"/>
    </source>
</evidence>
<organism evidence="8 9">
    <name type="scientific">Henriciella pelagia</name>
    <dbReference type="NCBI Taxonomy" id="1977912"/>
    <lineage>
        <taxon>Bacteria</taxon>
        <taxon>Pseudomonadati</taxon>
        <taxon>Pseudomonadota</taxon>
        <taxon>Alphaproteobacteria</taxon>
        <taxon>Hyphomonadales</taxon>
        <taxon>Hyphomonadaceae</taxon>
        <taxon>Henriciella</taxon>
    </lineage>
</organism>
<evidence type="ECO:0000313" key="9">
    <source>
        <dbReference type="Proteomes" id="UP000628854"/>
    </source>
</evidence>
<evidence type="ECO:0000256" key="5">
    <source>
        <dbReference type="SAM" id="SignalP"/>
    </source>
</evidence>
<comment type="caution">
    <text evidence="8">The sequence shown here is derived from an EMBL/GenBank/DDBJ whole genome shotgun (WGS) entry which is preliminary data.</text>
</comment>